<keyword evidence="3" id="KW-1003">Cell membrane</keyword>
<dbReference type="HOGENOM" id="CLU_034180_11_0_5"/>
<evidence type="ECO:0000313" key="10">
    <source>
        <dbReference type="Proteomes" id="UP000006468"/>
    </source>
</evidence>
<name>D5QHC0_NOVHA</name>
<dbReference type="EMBL" id="ADTV01000047">
    <property type="protein sequence ID" value="EFG83493.1"/>
    <property type="molecule type" value="Genomic_DNA"/>
</dbReference>
<dbReference type="Pfam" id="PF05977">
    <property type="entry name" value="MFS_3"/>
    <property type="match status" value="1"/>
</dbReference>
<proteinExistence type="predicted"/>
<feature type="transmembrane region" description="Helical" evidence="8">
    <location>
        <begin position="90"/>
        <end position="112"/>
    </location>
</feature>
<evidence type="ECO:0000313" key="9">
    <source>
        <dbReference type="EMBL" id="EFG83493.1"/>
    </source>
</evidence>
<feature type="transmembrane region" description="Helical" evidence="8">
    <location>
        <begin position="349"/>
        <end position="371"/>
    </location>
</feature>
<dbReference type="AlphaFoldDB" id="D5QHC0"/>
<dbReference type="Proteomes" id="UP000006468">
    <property type="component" value="Chromosome"/>
</dbReference>
<reference evidence="9 10" key="1">
    <citation type="journal article" date="2010" name="J. Bacteriol.">
        <title>Genome sequence of a cellulose-producing bacterium, Gluconacetobacter hansenii ATCC 23769.</title>
        <authorList>
            <person name="Iyer P.R."/>
            <person name="Geib S.M."/>
            <person name="Catchmark J."/>
            <person name="Kao T.H."/>
            <person name="Tien M."/>
        </authorList>
    </citation>
    <scope>NUCLEOTIDE SEQUENCE [LARGE SCALE GENOMIC DNA]</scope>
    <source>
        <strain evidence="9 10">ATCC 23769</strain>
    </source>
</reference>
<dbReference type="SUPFAM" id="SSF103473">
    <property type="entry name" value="MFS general substrate transporter"/>
    <property type="match status" value="1"/>
</dbReference>
<feature type="transmembrane region" description="Helical" evidence="8">
    <location>
        <begin position="405"/>
        <end position="430"/>
    </location>
</feature>
<feature type="region of interest" description="Disordered" evidence="7">
    <location>
        <begin position="1"/>
        <end position="45"/>
    </location>
</feature>
<dbReference type="CDD" id="cd06173">
    <property type="entry name" value="MFS_MefA_like"/>
    <property type="match status" value="1"/>
</dbReference>
<evidence type="ECO:0000256" key="5">
    <source>
        <dbReference type="ARBA" id="ARBA00022989"/>
    </source>
</evidence>
<evidence type="ECO:0000256" key="4">
    <source>
        <dbReference type="ARBA" id="ARBA00022692"/>
    </source>
</evidence>
<protein>
    <submittedName>
        <fullName evidence="9">Major facilitator superfamily MFS_1</fullName>
    </submittedName>
</protein>
<comment type="caution">
    <text evidence="9">The sequence shown here is derived from an EMBL/GenBank/DDBJ whole genome shotgun (WGS) entry which is preliminary data.</text>
</comment>
<dbReference type="InterPro" id="IPR010290">
    <property type="entry name" value="TM_effector"/>
</dbReference>
<comment type="subcellular location">
    <subcellularLocation>
        <location evidence="1">Cell membrane</location>
        <topology evidence="1">Multi-pass membrane protein</topology>
    </subcellularLocation>
</comment>
<dbReference type="InterPro" id="IPR036259">
    <property type="entry name" value="MFS_trans_sf"/>
</dbReference>
<feature type="transmembrane region" description="Helical" evidence="8">
    <location>
        <begin position="204"/>
        <end position="231"/>
    </location>
</feature>
<dbReference type="PANTHER" id="PTHR23513">
    <property type="entry name" value="INTEGRAL MEMBRANE EFFLUX PROTEIN-RELATED"/>
    <property type="match status" value="1"/>
</dbReference>
<feature type="transmembrane region" description="Helical" evidence="8">
    <location>
        <begin position="323"/>
        <end position="343"/>
    </location>
</feature>
<evidence type="ECO:0000256" key="7">
    <source>
        <dbReference type="SAM" id="MobiDB-lite"/>
    </source>
</evidence>
<organism evidence="9 10">
    <name type="scientific">Novacetimonas hansenii ATCC 23769</name>
    <dbReference type="NCBI Taxonomy" id="714995"/>
    <lineage>
        <taxon>Bacteria</taxon>
        <taxon>Pseudomonadati</taxon>
        <taxon>Pseudomonadota</taxon>
        <taxon>Alphaproteobacteria</taxon>
        <taxon>Acetobacterales</taxon>
        <taxon>Acetobacteraceae</taxon>
        <taxon>Novacetimonas</taxon>
    </lineage>
</organism>
<dbReference type="PANTHER" id="PTHR23513:SF9">
    <property type="entry name" value="ENTEROBACTIN EXPORTER ENTS"/>
    <property type="match status" value="1"/>
</dbReference>
<feature type="compositionally biased region" description="Pro residues" evidence="7">
    <location>
        <begin position="8"/>
        <end position="18"/>
    </location>
</feature>
<keyword evidence="6 8" id="KW-0472">Membrane</keyword>
<evidence type="ECO:0000256" key="2">
    <source>
        <dbReference type="ARBA" id="ARBA00022448"/>
    </source>
</evidence>
<evidence type="ECO:0000256" key="6">
    <source>
        <dbReference type="ARBA" id="ARBA00023136"/>
    </source>
</evidence>
<feature type="transmembrane region" description="Helical" evidence="8">
    <location>
        <begin position="297"/>
        <end position="316"/>
    </location>
</feature>
<sequence length="449" mass="47036">MTRSKNFPAPPGNIPPPAHATNTADARPDAHNIAGDCAGDAPTPPPGRLVHHPGLLAFLMARTSSSFSSCVQAVAVGWQIYALTHSARALAMVGLAQFLPMICLTMVAGHAADHMNRRRIAMTCQAVEATSALVMAIAAFGGWTTPGMIYAMVMVFGAARAFEMPCQQTFLPSIVPPHMFPRAAAVSSSLFQAAAVTGPSVGGLLYGAGAGVCYMVCALGFGMAMLGTFLLPLRNMARARQPLSVSMFMEVWHFMRERPDMLGAISLDLFAVLLGGATAMLPVYASDILHAGPTGLGLLRAAPAMGAVACALFFVWKPLNKHAGAFMFAAVATFGVATIVFAFSTSMPLSIFALAVLGAADVISVVVRGALVQLRTPDSMRGRVSAVNMLFIGSSNQLGEFESGMLASLVGPVEAVALGGAGTIVVTLLWMRMFPGLRRLDRLDDIHAD</sequence>
<dbReference type="RefSeq" id="WP_003620700.1">
    <property type="nucleotide sequence ID" value="NZ_CM000920.1"/>
</dbReference>
<evidence type="ECO:0000256" key="8">
    <source>
        <dbReference type="SAM" id="Phobius"/>
    </source>
</evidence>
<dbReference type="GO" id="GO:0005886">
    <property type="term" value="C:plasma membrane"/>
    <property type="evidence" value="ECO:0007669"/>
    <property type="project" value="UniProtKB-SubCell"/>
</dbReference>
<keyword evidence="2" id="KW-0813">Transport</keyword>
<evidence type="ECO:0000256" key="1">
    <source>
        <dbReference type="ARBA" id="ARBA00004651"/>
    </source>
</evidence>
<gene>
    <name evidence="9" type="ORF">GXY_11938</name>
</gene>
<accession>D5QHC0</accession>
<feature type="transmembrane region" description="Helical" evidence="8">
    <location>
        <begin position="132"/>
        <end position="158"/>
    </location>
</feature>
<keyword evidence="5 8" id="KW-1133">Transmembrane helix</keyword>
<keyword evidence="4 8" id="KW-0812">Transmembrane</keyword>
<feature type="transmembrane region" description="Helical" evidence="8">
    <location>
        <begin position="262"/>
        <end position="285"/>
    </location>
</feature>
<dbReference type="Gene3D" id="1.20.1250.20">
    <property type="entry name" value="MFS general substrate transporter like domains"/>
    <property type="match status" value="1"/>
</dbReference>
<evidence type="ECO:0000256" key="3">
    <source>
        <dbReference type="ARBA" id="ARBA00022475"/>
    </source>
</evidence>